<gene>
    <name evidence="1" type="ORF">Enr8_29050</name>
</gene>
<sequence>MTDRNAPNHLHHNETPDFRLLLDAMFVPKNQELWAKLWEQVQEEEQIAELQKATGIRDEALLKHFVDIGVTAENLTAMALFPLMAVAWADGFIQVEEKAAILQAALDLHVEKGHASYDVLENWLDHPPQEQSMKVWQAYVRAIRDSLSPEQDKAFRDETIGRARKVADATGGILGRFGDRISDKEDKVLKELEAAFL</sequence>
<dbReference type="EMBL" id="SJPF01000003">
    <property type="protein sequence ID" value="TWT33085.1"/>
    <property type="molecule type" value="Genomic_DNA"/>
</dbReference>
<evidence type="ECO:0008006" key="3">
    <source>
        <dbReference type="Google" id="ProtNLM"/>
    </source>
</evidence>
<reference evidence="1 2" key="1">
    <citation type="submission" date="2019-02" db="EMBL/GenBank/DDBJ databases">
        <title>Deep-cultivation of Planctomycetes and their phenomic and genomic characterization uncovers novel biology.</title>
        <authorList>
            <person name="Wiegand S."/>
            <person name="Jogler M."/>
            <person name="Boedeker C."/>
            <person name="Pinto D."/>
            <person name="Vollmers J."/>
            <person name="Rivas-Marin E."/>
            <person name="Kohn T."/>
            <person name="Peeters S.H."/>
            <person name="Heuer A."/>
            <person name="Rast P."/>
            <person name="Oberbeckmann S."/>
            <person name="Bunk B."/>
            <person name="Jeske O."/>
            <person name="Meyerdierks A."/>
            <person name="Storesund J.E."/>
            <person name="Kallscheuer N."/>
            <person name="Luecker S."/>
            <person name="Lage O.M."/>
            <person name="Pohl T."/>
            <person name="Merkel B.J."/>
            <person name="Hornburger P."/>
            <person name="Mueller R.-W."/>
            <person name="Bruemmer F."/>
            <person name="Labrenz M."/>
            <person name="Spormann A.M."/>
            <person name="Op Den Camp H."/>
            <person name="Overmann J."/>
            <person name="Amann R."/>
            <person name="Jetten M.S.M."/>
            <person name="Mascher T."/>
            <person name="Medema M.H."/>
            <person name="Devos D.P."/>
            <person name="Kaster A.-K."/>
            <person name="Ovreas L."/>
            <person name="Rohde M."/>
            <person name="Galperin M.Y."/>
            <person name="Jogler C."/>
        </authorList>
    </citation>
    <scope>NUCLEOTIDE SEQUENCE [LARGE SCALE GENOMIC DNA]</scope>
    <source>
        <strain evidence="1 2">Enr8</strain>
    </source>
</reference>
<dbReference type="InterPro" id="IPR029024">
    <property type="entry name" value="TerB-like"/>
</dbReference>
<evidence type="ECO:0000313" key="2">
    <source>
        <dbReference type="Proteomes" id="UP000318878"/>
    </source>
</evidence>
<proteinExistence type="predicted"/>
<dbReference type="Proteomes" id="UP000318878">
    <property type="component" value="Unassembled WGS sequence"/>
</dbReference>
<evidence type="ECO:0000313" key="1">
    <source>
        <dbReference type="EMBL" id="TWT33085.1"/>
    </source>
</evidence>
<dbReference type="SUPFAM" id="SSF158682">
    <property type="entry name" value="TerB-like"/>
    <property type="match status" value="1"/>
</dbReference>
<comment type="caution">
    <text evidence="1">The sequence shown here is derived from an EMBL/GenBank/DDBJ whole genome shotgun (WGS) entry which is preliminary data.</text>
</comment>
<dbReference type="OrthoDB" id="263799at2"/>
<keyword evidence="2" id="KW-1185">Reference proteome</keyword>
<protein>
    <recommendedName>
        <fullName evidence="3">Tellurite resistance protein TerB</fullName>
    </recommendedName>
</protein>
<dbReference type="AlphaFoldDB" id="A0A5C5V5R1"/>
<name>A0A5C5V5R1_9BACT</name>
<accession>A0A5C5V5R1</accession>
<dbReference type="RefSeq" id="WP_146432632.1">
    <property type="nucleotide sequence ID" value="NZ_SJPF01000003.1"/>
</dbReference>
<organism evidence="1 2">
    <name type="scientific">Blastopirellula retiformator</name>
    <dbReference type="NCBI Taxonomy" id="2527970"/>
    <lineage>
        <taxon>Bacteria</taxon>
        <taxon>Pseudomonadati</taxon>
        <taxon>Planctomycetota</taxon>
        <taxon>Planctomycetia</taxon>
        <taxon>Pirellulales</taxon>
        <taxon>Pirellulaceae</taxon>
        <taxon>Blastopirellula</taxon>
    </lineage>
</organism>